<evidence type="ECO:0000313" key="2">
    <source>
        <dbReference type="Proteomes" id="UP001652580"/>
    </source>
</evidence>
<dbReference type="RefSeq" id="XP_057408221.1">
    <property type="nucleotide sequence ID" value="XM_057552238.1"/>
</dbReference>
<name>A0ABM3U1K4_BALAC</name>
<organism evidence="2 3">
    <name type="scientific">Balaenoptera acutorostrata</name>
    <name type="common">Common minke whale</name>
    <name type="synonym">Balaena rostrata</name>
    <dbReference type="NCBI Taxonomy" id="9767"/>
    <lineage>
        <taxon>Eukaryota</taxon>
        <taxon>Metazoa</taxon>
        <taxon>Chordata</taxon>
        <taxon>Craniata</taxon>
        <taxon>Vertebrata</taxon>
        <taxon>Euteleostomi</taxon>
        <taxon>Mammalia</taxon>
        <taxon>Eutheria</taxon>
        <taxon>Laurasiatheria</taxon>
        <taxon>Artiodactyla</taxon>
        <taxon>Whippomorpha</taxon>
        <taxon>Cetacea</taxon>
        <taxon>Mysticeti</taxon>
        <taxon>Balaenopteridae</taxon>
        <taxon>Balaenoptera</taxon>
    </lineage>
</organism>
<sequence>MRHCSSGAGAAPGAAGGGGSLALAGGRWPRPVGLGTFSRRDCTQNGRTAWPLRTPTPPEPGLYMGSMFSAGRVWVAVPPVPGQLRVCRECSGPSGWEESNATLSLACTWDPRSVQAESGWQSPWSPGSCVCAVSAVDPAAGRRDICSFQYSSVTYHTSGVSFGAGDTVGHKKSLLSWVLSSHSAPQRKLAALQVLHGHVRLRPPHRTGHGGAGAVHRLQKGHLEAGGREGTGHTGGFKLQFLQGLQLWLLGARFIGPWVGGMRRESCPGAWRRSTATPAFFFIYCGHEPVLLTPHPVTTLKLFYPANGIQSSCPTPANSRSMIFMWFSVVSCDRQLIKWRIQCFSAGGCRPGLLETPVGGGGYPVDPQGGEQRAFLPCRWKPLQPLSSKLGWLDRCPICPLVGLEAVGQLLCPLPLHESPGPRPAPSLLGLRRSDHAVLLFRLCLASGQARGAGVGI</sequence>
<reference evidence="3" key="1">
    <citation type="submission" date="2025-08" db="UniProtKB">
        <authorList>
            <consortium name="RefSeq"/>
        </authorList>
    </citation>
    <scope>IDENTIFICATION</scope>
</reference>
<evidence type="ECO:0000256" key="1">
    <source>
        <dbReference type="SAM" id="MobiDB-lite"/>
    </source>
</evidence>
<protein>
    <submittedName>
        <fullName evidence="3">CMP-N-acetylneuraminate-beta-galactosamide- alpha-2,3-sialyltransferase 4 isoform X2</fullName>
    </submittedName>
</protein>
<dbReference type="GeneID" id="103007179"/>
<evidence type="ECO:0000313" key="3">
    <source>
        <dbReference type="RefSeq" id="XP_057408221.1"/>
    </source>
</evidence>
<accession>A0ABM3U1K4</accession>
<proteinExistence type="predicted"/>
<keyword evidence="2" id="KW-1185">Reference proteome</keyword>
<dbReference type="Proteomes" id="UP001652580">
    <property type="component" value="Chromosome 9"/>
</dbReference>
<feature type="region of interest" description="Disordered" evidence="1">
    <location>
        <begin position="35"/>
        <end position="56"/>
    </location>
</feature>
<gene>
    <name evidence="3" type="primary">ST3GAL4</name>
</gene>